<dbReference type="Proteomes" id="UP000249522">
    <property type="component" value="Unassembled WGS sequence"/>
</dbReference>
<dbReference type="PANTHER" id="PTHR32063:SF0">
    <property type="entry name" value="SWARMING MOTILITY PROTEIN SWRC"/>
    <property type="match status" value="1"/>
</dbReference>
<dbReference type="Gene3D" id="1.20.1640.10">
    <property type="entry name" value="Multidrug efflux transporter AcrB transmembrane domain"/>
    <property type="match status" value="2"/>
</dbReference>
<dbReference type="SUPFAM" id="SSF82693">
    <property type="entry name" value="Multidrug efflux transporter AcrB pore domain, PN1, PN2, PC1 and PC2 subdomains"/>
    <property type="match status" value="2"/>
</dbReference>
<dbReference type="Pfam" id="PF00873">
    <property type="entry name" value="ACR_tran"/>
    <property type="match status" value="1"/>
</dbReference>
<evidence type="ECO:0000256" key="1">
    <source>
        <dbReference type="SAM" id="Phobius"/>
    </source>
</evidence>
<feature type="transmembrane region" description="Helical" evidence="1">
    <location>
        <begin position="828"/>
        <end position="847"/>
    </location>
</feature>
<keyword evidence="1" id="KW-1133">Transmembrane helix</keyword>
<feature type="transmembrane region" description="Helical" evidence="1">
    <location>
        <begin position="854"/>
        <end position="874"/>
    </location>
</feature>
<feature type="transmembrane region" description="Helical" evidence="1">
    <location>
        <begin position="957"/>
        <end position="983"/>
    </location>
</feature>
<organism evidence="2 3">
    <name type="scientific">Paenibacillus sambharensis</name>
    <dbReference type="NCBI Taxonomy" id="1803190"/>
    <lineage>
        <taxon>Bacteria</taxon>
        <taxon>Bacillati</taxon>
        <taxon>Bacillota</taxon>
        <taxon>Bacilli</taxon>
        <taxon>Bacillales</taxon>
        <taxon>Paenibacillaceae</taxon>
        <taxon>Paenibacillus</taxon>
    </lineage>
</organism>
<feature type="transmembrane region" description="Helical" evidence="1">
    <location>
        <begin position="880"/>
        <end position="901"/>
    </location>
</feature>
<dbReference type="InterPro" id="IPR027463">
    <property type="entry name" value="AcrB_DN_DC_subdom"/>
</dbReference>
<proteinExistence type="predicted"/>
<dbReference type="InterPro" id="IPR001036">
    <property type="entry name" value="Acrflvin-R"/>
</dbReference>
<sequence>MSWLTKWSFKNKAAMSLVVVMSLVAGVFSYLMLPMEFLPEADNPSVTVTTIGPGYDAKSMETGVTAPIEEAVSLIKGKTDMYSTSGDGFSQVNIMFDSKTDMKQAAADVEKAVNAVALPERVSQPYVVQLNTSMIPISWVTIVFDESLSDAARQELESKVMEELQQIEGAGQVQLSGKTQPSVSVTADPGKLAEFGVPFQALMGVLQGRDLSASIGERTISGASGNVKVVSDVPDAATLAKLPVAPGVTLDQVAKVAVTNEQDAVTRIDGQNALLVTISKGLNANAVAVGKDVEETAARLTKELDGVQVKVLLSTADQVVHSVNSMIREVLLGALFATIVILLFMRNFRATIVTIVSIPLSLGITLYLLHLSGVTLNIITLGGVAVAVGRLVDDSIVVIENIYRRLQKEAFSITLVTDATKEVATAITSSTLTTVAVFLPMGLLRGSLQSFLLPFALTVSYSLLASLLVALTVVPLLSAMFLKNTTLKEHEPSRRFTAFLSWNLNRKWLPLTLASLLFIGSIAGYVLLPKGALDTSSAESLLIKLEYPAETPQEKVAAEGARLEAFLIDQPEREWLAMSLGNSEESAKMGSVGSSTLITYQLSVTKGAEADKLIERIQGQAGEYPGAELTASAMSMMSGGSSSDVYIDVTGGTEEARSEAAARITEKIKNVDGVLKVKTNQEQKKSVYTFEVDPVKAQAADIALQLQGMLNRMPIGTLQTETAAMDVFLEPVVNPKTESELGKLMVMTGEGPAPVQSVAKLVRSEEPSTYYHKNGETYIRVTAAADPEKLSIVGAAITKAVDEVELPAGVKLLSGGASAEQASDFAQLGMTALVSIMIVYLIMVVTFRTLRAPLAILFSLPLAAIGAVLGLMISGVTPDFTAAFGALMLIGVVVTNAIVLIDRVKQNEETMTIREALLEAAGTRMRPILMTAIATICAMLPLVFGTSESGSIVSQSLAIVVIGGLAVATLLTLVIVPVIYELMYFRQSGKQRREQKIERLAA</sequence>
<accession>A0A2W1L4L7</accession>
<reference evidence="2 3" key="1">
    <citation type="submission" date="2018-06" db="EMBL/GenBank/DDBJ databases">
        <title>Paenibacillus imtechensis sp. nov.</title>
        <authorList>
            <person name="Pinnaka A.K."/>
            <person name="Singh H."/>
            <person name="Kaur M."/>
        </authorList>
    </citation>
    <scope>NUCLEOTIDE SEQUENCE [LARGE SCALE GENOMIC DNA]</scope>
    <source>
        <strain evidence="2 3">SMB1</strain>
    </source>
</reference>
<dbReference type="SUPFAM" id="SSF82866">
    <property type="entry name" value="Multidrug efflux transporter AcrB transmembrane domain"/>
    <property type="match status" value="2"/>
</dbReference>
<keyword evidence="1" id="KW-0472">Membrane</keyword>
<keyword evidence="3" id="KW-1185">Reference proteome</keyword>
<keyword evidence="1" id="KW-0812">Transmembrane</keyword>
<protein>
    <submittedName>
        <fullName evidence="2">AcrB/AcrD/AcrF family protein</fullName>
    </submittedName>
</protein>
<feature type="transmembrane region" description="Helical" evidence="1">
    <location>
        <begin position="928"/>
        <end position="945"/>
    </location>
</feature>
<dbReference type="Gene3D" id="3.30.2090.10">
    <property type="entry name" value="Multidrug efflux transporter AcrB TolC docking domain, DN and DC subdomains"/>
    <property type="match status" value="2"/>
</dbReference>
<evidence type="ECO:0000313" key="2">
    <source>
        <dbReference type="EMBL" id="PZD93843.1"/>
    </source>
</evidence>
<dbReference type="GO" id="GO:0042910">
    <property type="term" value="F:xenobiotic transmembrane transporter activity"/>
    <property type="evidence" value="ECO:0007669"/>
    <property type="project" value="TreeGrafter"/>
</dbReference>
<name>A0A2W1L4L7_9BACL</name>
<evidence type="ECO:0000313" key="3">
    <source>
        <dbReference type="Proteomes" id="UP000249522"/>
    </source>
</evidence>
<dbReference type="PRINTS" id="PR00702">
    <property type="entry name" value="ACRIFLAVINRP"/>
</dbReference>
<dbReference type="EMBL" id="QKRB01000055">
    <property type="protein sequence ID" value="PZD93843.1"/>
    <property type="molecule type" value="Genomic_DNA"/>
</dbReference>
<feature type="transmembrane region" description="Helical" evidence="1">
    <location>
        <begin position="12"/>
        <end position="33"/>
    </location>
</feature>
<dbReference type="RefSeq" id="WP_111148654.1">
    <property type="nucleotide sequence ID" value="NZ_QKRB01000055.1"/>
</dbReference>
<comment type="caution">
    <text evidence="2">The sequence shown here is derived from an EMBL/GenBank/DDBJ whole genome shotgun (WGS) entry which is preliminary data.</text>
</comment>
<dbReference type="PANTHER" id="PTHR32063">
    <property type="match status" value="1"/>
</dbReference>
<dbReference type="Gene3D" id="3.30.70.1320">
    <property type="entry name" value="Multidrug efflux transporter AcrB pore domain like"/>
    <property type="match status" value="1"/>
</dbReference>
<dbReference type="Gene3D" id="3.30.70.1440">
    <property type="entry name" value="Multidrug efflux transporter AcrB pore domain"/>
    <property type="match status" value="1"/>
</dbReference>
<dbReference type="AlphaFoldDB" id="A0A2W1L4L7"/>
<gene>
    <name evidence="2" type="ORF">DNH61_20270</name>
</gene>
<dbReference type="OrthoDB" id="9757876at2"/>
<dbReference type="Gene3D" id="3.30.70.1430">
    <property type="entry name" value="Multidrug efflux transporter AcrB pore domain"/>
    <property type="match status" value="2"/>
</dbReference>
<feature type="transmembrane region" description="Helical" evidence="1">
    <location>
        <begin position="326"/>
        <end position="345"/>
    </location>
</feature>
<dbReference type="GO" id="GO:0005886">
    <property type="term" value="C:plasma membrane"/>
    <property type="evidence" value="ECO:0007669"/>
    <property type="project" value="TreeGrafter"/>
</dbReference>
<feature type="transmembrane region" description="Helical" evidence="1">
    <location>
        <begin position="423"/>
        <end position="443"/>
    </location>
</feature>